<feature type="compositionally biased region" description="Polar residues" evidence="2">
    <location>
        <begin position="920"/>
        <end position="932"/>
    </location>
</feature>
<protein>
    <submittedName>
        <fullName evidence="3">Uncharacterized protein</fullName>
    </submittedName>
</protein>
<keyword evidence="1" id="KW-0175">Coiled coil</keyword>
<feature type="compositionally biased region" description="Low complexity" evidence="2">
    <location>
        <begin position="45"/>
        <end position="57"/>
    </location>
</feature>
<dbReference type="PROSITE" id="PS50096">
    <property type="entry name" value="IQ"/>
    <property type="match status" value="1"/>
</dbReference>
<feature type="compositionally biased region" description="Basic and acidic residues" evidence="2">
    <location>
        <begin position="94"/>
        <end position="106"/>
    </location>
</feature>
<evidence type="ECO:0000256" key="2">
    <source>
        <dbReference type="SAM" id="MobiDB-lite"/>
    </source>
</evidence>
<name>A0A5A8DAB8_CAFRO</name>
<dbReference type="Proteomes" id="UP000325113">
    <property type="component" value="Unassembled WGS sequence"/>
</dbReference>
<accession>A0A5A8DAB8</accession>
<proteinExistence type="predicted"/>
<evidence type="ECO:0000313" key="4">
    <source>
        <dbReference type="Proteomes" id="UP000325113"/>
    </source>
</evidence>
<gene>
    <name evidence="3" type="ORF">FNF31_03413</name>
</gene>
<feature type="compositionally biased region" description="Low complexity" evidence="2">
    <location>
        <begin position="107"/>
        <end position="141"/>
    </location>
</feature>
<dbReference type="EMBL" id="VLTM01000029">
    <property type="protein sequence ID" value="KAA0162178.1"/>
    <property type="molecule type" value="Genomic_DNA"/>
</dbReference>
<feature type="region of interest" description="Disordered" evidence="2">
    <location>
        <begin position="811"/>
        <end position="932"/>
    </location>
</feature>
<feature type="region of interest" description="Disordered" evidence="2">
    <location>
        <begin position="1"/>
        <end position="156"/>
    </location>
</feature>
<feature type="region of interest" description="Disordered" evidence="2">
    <location>
        <begin position="713"/>
        <end position="752"/>
    </location>
</feature>
<organism evidence="3 4">
    <name type="scientific">Cafeteria roenbergensis</name>
    <name type="common">Marine flagellate</name>
    <dbReference type="NCBI Taxonomy" id="33653"/>
    <lineage>
        <taxon>Eukaryota</taxon>
        <taxon>Sar</taxon>
        <taxon>Stramenopiles</taxon>
        <taxon>Bigyra</taxon>
        <taxon>Opalozoa</taxon>
        <taxon>Bicosoecida</taxon>
        <taxon>Cafeteriaceae</taxon>
        <taxon>Cafeteria</taxon>
    </lineage>
</organism>
<comment type="caution">
    <text evidence="3">The sequence shown here is derived from an EMBL/GenBank/DDBJ whole genome shotgun (WGS) entry which is preliminary data.</text>
</comment>
<feature type="compositionally biased region" description="Basic and acidic residues" evidence="2">
    <location>
        <begin position="14"/>
        <end position="43"/>
    </location>
</feature>
<evidence type="ECO:0000313" key="3">
    <source>
        <dbReference type="EMBL" id="KAA0162178.1"/>
    </source>
</evidence>
<dbReference type="AlphaFoldDB" id="A0A5A8DAB8"/>
<reference evidence="3 4" key="1">
    <citation type="submission" date="2019-07" db="EMBL/GenBank/DDBJ databases">
        <title>Genomes of Cafeteria roenbergensis.</title>
        <authorList>
            <person name="Fischer M.G."/>
            <person name="Hackl T."/>
            <person name="Roman M."/>
        </authorList>
    </citation>
    <scope>NUCLEOTIDE SEQUENCE [LARGE SCALE GENOMIC DNA]</scope>
    <source>
        <strain evidence="3 4">Cflag</strain>
    </source>
</reference>
<feature type="coiled-coil region" evidence="1">
    <location>
        <begin position="351"/>
        <end position="407"/>
    </location>
</feature>
<feature type="compositionally biased region" description="Low complexity" evidence="2">
    <location>
        <begin position="905"/>
        <end position="914"/>
    </location>
</feature>
<evidence type="ECO:0000256" key="1">
    <source>
        <dbReference type="SAM" id="Coils"/>
    </source>
</evidence>
<sequence length="932" mass="95259">MQPSALGFGFGAKFGRDTPPELRARRKAEPADALKIGERDKRRSPSPLRAAPAAAGGQRRGGGQEAAMNWAPWQRPPRAGPARAAADSDVVGRTIEDLPAHDRSARDAGLAKATADKAASGAENAGRAAQEAMAAARSAAAHAEKAGGASGRSLADLSREVAELQARVDATEGLRRDDRAATQRAVDGLGAALRDSEAGLRASLADADDRSRAAAERLRERIEQLSALLSGQREAAAEGVASALAKERASIVRAAVDAAEAVSRRAAATIADNAQAAAASTVAQRLEADEAARSSKAAVAGGGRDGASRAGAEMVAAAAASAAAAAARAEAADRSAAEAIREAREGSAESERRLRAQLREVETRVEALDGLVESTRGAVSHAREESKTDAERRSKEVQRIYAELEAVRTGSADSRRVAEAEAGVAGLRRDLTAAGVWTRSALEEVAAMARRAEAAAAAASGGGALSGASAADGIVTVGSGAGQHPSAATLEAFRLGVAQKLAGLEAALRGEVSARVTGERALGDALTTAVEQERANGRRLRRRLRDFAGQVNASLTRVGELIDEAREEATSDEALRALSLHVDGEFAAVRELLGEEVQSLREALLSRAGGGGGGGGGIGSGSGGGAKDTGHEVTVRSGAAGGYANDVRAEGLRSLERRLRGEFGRALRSALSESSMAAAGSGASRREAAASAAASADTQAAVAMARRALEAAEAASGDARASRDEAERALATSRRAADEAEAVGSRIRTTEEEQADLRRRVRKRLELVERALRAVEATVEATGARLGHLRQSATSDVQSLREAMDRLALERSASRSTVTASGMPDQSVRSPLRAPTEQLDSPTKLQGVSVVSGLAGPASPAGEGQATLEDSAAGSPSSSAQVTEPRPSNAASLAEDATSREHAAATRITAAGRGMLVRKSLSSGKPASSGAR</sequence>